<evidence type="ECO:0000256" key="7">
    <source>
        <dbReference type="ARBA" id="ARBA00022723"/>
    </source>
</evidence>
<evidence type="ECO:0000313" key="16">
    <source>
        <dbReference type="EMBL" id="HEG90074.1"/>
    </source>
</evidence>
<keyword evidence="5 10" id="KW-0028">Amino-acid biosynthesis</keyword>
<feature type="binding site" evidence="10">
    <location>
        <position position="669"/>
    </location>
    <ligand>
        <name>Zn(2+)</name>
        <dbReference type="ChEBI" id="CHEBI:29105"/>
        <note>catalytic</note>
    </ligand>
</feature>
<proteinExistence type="inferred from homology"/>
<evidence type="ECO:0000256" key="1">
    <source>
        <dbReference type="ARBA" id="ARBA00002777"/>
    </source>
</evidence>
<feature type="binding site" evidence="10 11">
    <location>
        <position position="565"/>
    </location>
    <ligand>
        <name>5-methyltetrahydropteroyltri-L-glutamate</name>
        <dbReference type="ChEBI" id="CHEBI:58207"/>
    </ligand>
</feature>
<dbReference type="EC" id="2.1.1.14" evidence="10"/>
<sequence length="763" mass="86093">MARSSTLGYPRIGKHRELKRAVEAYWAGKIDEAALQQAGREIRQAAWAVQQAAGIDLIPCNDFSFYDQVLDAICLVGLIPERFGPAGSTVSLPAYFAMARGAPGVPALELTKWFDTNYHYLVPEFDAPVAGIASSKPFEEFAEATAQLGRPAKPVLLGPVSLLLLGKHHTRPLAEHLRGLLPAYVEALRRLGQTGAEWVQIDEPVLVADRTEDELALLRAAYEELARVDQRPRIMLQTYYGSLDELSWSRVMALPVDGVGLDFVRTPVNRELLNRHGFPANKVLGAGVVNGRNVWRANLVEALELLEEIAEHVEVDRIWVQPSCSLLHLPHDARLETHLPPEIAALLAFAEQRLEEVVTLTRGLNEGRSAIIDELERNAEIFRVALDSTRIHHRPTQERLAALTEDDFRRSSPYEVRAALQRRRFALPLFPTTTIGSFPQTPEVRSARARWRAGKLGDEEYWGFIREQIAALIRRQEEIGIDVLVHGEFERSDMVEYFAEQLEGFIVTEHGWVQSYGSRAARPPIIFGDVHRPKPMTVEVSRYAQSLTDRPVKGMLTGPVTMLNWSFVREDLSRRDVAYQIALALRDEVRDLEAAGIAMIQIDEPALREGLPLRRQEWDEYLDWAVKAFRLASSGVADETQIHSHMCYSEFNDIIEAIDALDADVISIENSRSQGELLRAFLDHRYPRQIGPGVYDVHSARVPSVEEIESLLLKAAEILDPEQLWVNPDCGLKTRRPEEAWPSLENMVEAARRMRERYLARVG</sequence>
<dbReference type="InterPro" id="IPR002629">
    <property type="entry name" value="Met_Synth_C/arc"/>
</dbReference>
<evidence type="ECO:0000256" key="4">
    <source>
        <dbReference type="ARBA" id="ARBA00022603"/>
    </source>
</evidence>
<dbReference type="GO" id="GO:0003871">
    <property type="term" value="F:5-methyltetrahydropteroyltriglutamate-homocysteine S-methyltransferase activity"/>
    <property type="evidence" value="ECO:0007669"/>
    <property type="project" value="UniProtKB-UniRule"/>
</dbReference>
<evidence type="ECO:0000256" key="2">
    <source>
        <dbReference type="ARBA" id="ARBA00004681"/>
    </source>
</evidence>
<keyword evidence="4 10" id="KW-0489">Methyltransferase</keyword>
<feature type="binding site" evidence="10 11">
    <location>
        <position position="488"/>
    </location>
    <ligand>
        <name>L-methionine</name>
        <dbReference type="ChEBI" id="CHEBI:57844"/>
    </ligand>
</feature>
<feature type="binding site" evidence="12">
    <location>
        <position position="647"/>
    </location>
    <ligand>
        <name>Zn(2+)</name>
        <dbReference type="ChEBI" id="CHEBI:29105"/>
        <label>1</label>
        <note>catalytic</note>
    </ligand>
</feature>
<gene>
    <name evidence="10 16" type="primary">metE</name>
    <name evidence="16" type="ORF">ENP34_01305</name>
</gene>
<evidence type="ECO:0000256" key="3">
    <source>
        <dbReference type="ARBA" id="ARBA00009553"/>
    </source>
</evidence>
<feature type="binding site" evidence="10">
    <location>
        <position position="488"/>
    </location>
    <ligand>
        <name>L-homocysteine</name>
        <dbReference type="ChEBI" id="CHEBI:58199"/>
    </ligand>
</feature>
<dbReference type="InterPro" id="IPR038071">
    <property type="entry name" value="UROD/MetE-like_sf"/>
</dbReference>
<feature type="binding site" evidence="11">
    <location>
        <position position="19"/>
    </location>
    <ligand>
        <name>5-methyltetrahydropteroyltri-L-glutamate</name>
        <dbReference type="ChEBI" id="CHEBI:58207"/>
    </ligand>
</feature>
<comment type="cofactor">
    <cofactor evidence="12">
        <name>Zn(2+)</name>
        <dbReference type="ChEBI" id="CHEBI:29105"/>
    </cofactor>
    <text evidence="12">Binds 2 Zn(2+) ions per subunit.</text>
</comment>
<comment type="similarity">
    <text evidence="3 10">Belongs to the vitamin-B12 independent methionine synthase family.</text>
</comment>
<keyword evidence="7 10" id="KW-0479">Metal-binding</keyword>
<feature type="binding site" evidence="10">
    <location>
        <position position="609"/>
    </location>
    <ligand>
        <name>5-methyltetrahydropteroyltri-L-glutamate</name>
        <dbReference type="ChEBI" id="CHEBI:58207"/>
    </ligand>
</feature>
<accession>A0A831TF97</accession>
<evidence type="ECO:0000256" key="6">
    <source>
        <dbReference type="ARBA" id="ARBA00022679"/>
    </source>
</evidence>
<dbReference type="InterPro" id="IPR013215">
    <property type="entry name" value="Cbl-indep_Met_Synth_N"/>
</dbReference>
<name>A0A831TF97_9BACT</name>
<evidence type="ECO:0000256" key="12">
    <source>
        <dbReference type="PIRSR" id="PIRSR000382-2"/>
    </source>
</evidence>
<comment type="function">
    <text evidence="1 10">Catalyzes the transfer of a methyl group from 5-methyltetrahydrofolate to homocysteine resulting in methionine formation.</text>
</comment>
<dbReference type="Gene3D" id="3.20.20.210">
    <property type="match status" value="2"/>
</dbReference>
<comment type="caution">
    <text evidence="16">The sequence shown here is derived from an EMBL/GenBank/DDBJ whole genome shotgun (WGS) entry which is preliminary data.</text>
</comment>
<feature type="binding site" evidence="10 11">
    <location>
        <begin position="435"/>
        <end position="437"/>
    </location>
    <ligand>
        <name>L-homocysteine</name>
        <dbReference type="ChEBI" id="CHEBI:58199"/>
    </ligand>
</feature>
<dbReference type="UniPathway" id="UPA00051">
    <property type="reaction ID" value="UER00082"/>
</dbReference>
<dbReference type="GO" id="GO:0009086">
    <property type="term" value="P:methionine biosynthetic process"/>
    <property type="evidence" value="ECO:0007669"/>
    <property type="project" value="UniProtKB-UniRule"/>
</dbReference>
<dbReference type="PIRSF" id="PIRSF000382">
    <property type="entry name" value="MeTrfase_B12_ind"/>
    <property type="match status" value="1"/>
</dbReference>
<organism evidence="16">
    <name type="scientific">Thermorudis peleae</name>
    <dbReference type="NCBI Taxonomy" id="1382356"/>
    <lineage>
        <taxon>Bacteria</taxon>
        <taxon>Pseudomonadati</taxon>
        <taxon>Thermomicrobiota</taxon>
        <taxon>Thermomicrobia</taxon>
        <taxon>Thermomicrobia incertae sedis</taxon>
        <taxon>Thermorudis</taxon>
    </lineage>
</organism>
<dbReference type="NCBIfam" id="NF003556">
    <property type="entry name" value="PRK05222.1"/>
    <property type="match status" value="1"/>
</dbReference>
<evidence type="ECO:0000256" key="10">
    <source>
        <dbReference type="HAMAP-Rule" id="MF_00172"/>
    </source>
</evidence>
<dbReference type="NCBIfam" id="TIGR01371">
    <property type="entry name" value="met_syn_B12ind"/>
    <property type="match status" value="1"/>
</dbReference>
<feature type="domain" description="Cobalamin-independent methionine synthase MetE N-terminal" evidence="15">
    <location>
        <begin position="4"/>
        <end position="313"/>
    </location>
</feature>
<feature type="domain" description="Cobalamin-independent methionine synthase MetE C-terminal/archaeal" evidence="14">
    <location>
        <begin position="430"/>
        <end position="752"/>
    </location>
</feature>
<dbReference type="CDD" id="cd03311">
    <property type="entry name" value="CIMS_C_terminal_like"/>
    <property type="match status" value="1"/>
</dbReference>
<feature type="active site" description="Proton donor" evidence="10 13">
    <location>
        <position position="698"/>
    </location>
</feature>
<comment type="caution">
    <text evidence="10">Lacks conserved residue(s) required for the propagation of feature annotation.</text>
</comment>
<evidence type="ECO:0000256" key="5">
    <source>
        <dbReference type="ARBA" id="ARBA00022605"/>
    </source>
</evidence>
<keyword evidence="8 10" id="KW-0862">Zinc</keyword>
<comment type="pathway">
    <text evidence="2 10">Amino-acid biosynthesis; L-methionine biosynthesis via de novo pathway; L-methionine from L-homocysteine (MetE route): step 1/1.</text>
</comment>
<evidence type="ECO:0000259" key="14">
    <source>
        <dbReference type="Pfam" id="PF01717"/>
    </source>
</evidence>
<reference evidence="16" key="1">
    <citation type="journal article" date="2020" name="mSystems">
        <title>Genome- and Community-Level Interaction Insights into Carbon Utilization and Element Cycling Functions of Hydrothermarchaeota in Hydrothermal Sediment.</title>
        <authorList>
            <person name="Zhou Z."/>
            <person name="Liu Y."/>
            <person name="Xu W."/>
            <person name="Pan J."/>
            <person name="Luo Z.H."/>
            <person name="Li M."/>
        </authorList>
    </citation>
    <scope>NUCLEOTIDE SEQUENCE [LARGE SCALE GENOMIC DNA]</scope>
    <source>
        <strain evidence="16">SpSt-210</strain>
    </source>
</reference>
<feature type="binding site" evidence="12">
    <location>
        <position position="645"/>
    </location>
    <ligand>
        <name>Zn(2+)</name>
        <dbReference type="ChEBI" id="CHEBI:29105"/>
        <label>1</label>
        <note>catalytic</note>
    </ligand>
</feature>
<dbReference type="PANTHER" id="PTHR30519">
    <property type="entry name" value="5-METHYLTETRAHYDROPTEROYLTRIGLUTAMATE--HOMOCYSTEINE METHYLTRANSFERASE"/>
    <property type="match status" value="1"/>
</dbReference>
<dbReference type="Pfam" id="PF08267">
    <property type="entry name" value="Meth_synt_1"/>
    <property type="match status" value="1"/>
</dbReference>
<protein>
    <recommendedName>
        <fullName evidence="10">5-methyltetrahydropteroyltriglutamate--homocysteine methyltransferase</fullName>
        <ecNumber evidence="10">2.1.1.14</ecNumber>
    </recommendedName>
    <alternativeName>
        <fullName evidence="10">Cobalamin-independent methionine synthase</fullName>
    </alternativeName>
    <alternativeName>
        <fullName evidence="10">Methionine synthase, vitamin-B12 independent isozyme</fullName>
    </alternativeName>
</protein>
<feature type="binding site" evidence="10 11">
    <location>
        <position position="603"/>
    </location>
    <ligand>
        <name>L-methionine</name>
        <dbReference type="ChEBI" id="CHEBI:57844"/>
    </ligand>
</feature>
<dbReference type="AlphaFoldDB" id="A0A831TF97"/>
<keyword evidence="6 10" id="KW-0808">Transferase</keyword>
<keyword evidence="9 10" id="KW-0486">Methionine biosynthesis</keyword>
<dbReference type="HAMAP" id="MF_00172">
    <property type="entry name" value="Meth_synth"/>
    <property type="match status" value="1"/>
</dbReference>
<feature type="binding site" evidence="10">
    <location>
        <begin position="16"/>
        <end position="19"/>
    </location>
    <ligand>
        <name>5-methyltetrahydropteroyltri-L-glutamate</name>
        <dbReference type="ChEBI" id="CHEBI:58207"/>
    </ligand>
</feature>
<feature type="binding site" evidence="10">
    <location>
        <position position="647"/>
    </location>
    <ligand>
        <name>Zn(2+)</name>
        <dbReference type="ChEBI" id="CHEBI:29105"/>
        <note>catalytic</note>
    </ligand>
</feature>
<feature type="binding site" evidence="12">
    <location>
        <position position="730"/>
    </location>
    <ligand>
        <name>Zn(2+)</name>
        <dbReference type="ChEBI" id="CHEBI:29105"/>
        <label>1</label>
        <note>catalytic</note>
    </ligand>
</feature>
<feature type="binding site" evidence="12">
    <location>
        <position position="669"/>
    </location>
    <ligand>
        <name>Zn(2+)</name>
        <dbReference type="ChEBI" id="CHEBI:29105"/>
        <label>1</label>
        <note>catalytic</note>
    </ligand>
</feature>
<feature type="binding site" evidence="11">
    <location>
        <position position="117"/>
    </location>
    <ligand>
        <name>5-methyltetrahydropteroyltri-L-glutamate</name>
        <dbReference type="ChEBI" id="CHEBI:58207"/>
    </ligand>
</feature>
<evidence type="ECO:0000256" key="11">
    <source>
        <dbReference type="PIRSR" id="PIRSR000382-1"/>
    </source>
</evidence>
<feature type="binding site" evidence="10">
    <location>
        <position position="730"/>
    </location>
    <ligand>
        <name>Zn(2+)</name>
        <dbReference type="ChEBI" id="CHEBI:29105"/>
        <note>catalytic</note>
    </ligand>
</feature>
<evidence type="ECO:0000256" key="13">
    <source>
        <dbReference type="PIRSR" id="PIRSR000382-3"/>
    </source>
</evidence>
<dbReference type="GO" id="GO:0032259">
    <property type="term" value="P:methylation"/>
    <property type="evidence" value="ECO:0007669"/>
    <property type="project" value="UniProtKB-KW"/>
</dbReference>
<comment type="catalytic activity">
    <reaction evidence="10">
        <text>5-methyltetrahydropteroyltri-L-glutamate + L-homocysteine = tetrahydropteroyltri-L-glutamate + L-methionine</text>
        <dbReference type="Rhea" id="RHEA:21196"/>
        <dbReference type="ChEBI" id="CHEBI:57844"/>
        <dbReference type="ChEBI" id="CHEBI:58140"/>
        <dbReference type="ChEBI" id="CHEBI:58199"/>
        <dbReference type="ChEBI" id="CHEBI:58207"/>
        <dbReference type="EC" id="2.1.1.14"/>
    </reaction>
</comment>
<dbReference type="GO" id="GO:0008270">
    <property type="term" value="F:zinc ion binding"/>
    <property type="evidence" value="ECO:0007669"/>
    <property type="project" value="InterPro"/>
</dbReference>
<comment type="cofactor">
    <cofactor evidence="10">
        <name>Zn(2+)</name>
        <dbReference type="ChEBI" id="CHEBI:29105"/>
    </cofactor>
    <text evidence="10">Binds 1 zinc ion per subunit.</text>
</comment>
<feature type="binding site" evidence="10">
    <location>
        <position position="645"/>
    </location>
    <ligand>
        <name>Zn(2+)</name>
        <dbReference type="ChEBI" id="CHEBI:29105"/>
        <note>catalytic</note>
    </ligand>
</feature>
<dbReference type="SUPFAM" id="SSF51726">
    <property type="entry name" value="UROD/MetE-like"/>
    <property type="match status" value="2"/>
</dbReference>
<evidence type="ECO:0000256" key="9">
    <source>
        <dbReference type="ARBA" id="ARBA00023167"/>
    </source>
</evidence>
<dbReference type="CDD" id="cd03312">
    <property type="entry name" value="CIMS_N_terminal_like"/>
    <property type="match status" value="1"/>
</dbReference>
<dbReference type="EMBL" id="DSIY01000029">
    <property type="protein sequence ID" value="HEG90074.1"/>
    <property type="molecule type" value="Genomic_DNA"/>
</dbReference>
<evidence type="ECO:0000259" key="15">
    <source>
        <dbReference type="Pfam" id="PF08267"/>
    </source>
</evidence>
<evidence type="ECO:0000256" key="8">
    <source>
        <dbReference type="ARBA" id="ARBA00022833"/>
    </source>
</evidence>
<keyword evidence="10" id="KW-0677">Repeat</keyword>
<feature type="binding site" evidence="10 11">
    <location>
        <begin position="435"/>
        <end position="437"/>
    </location>
    <ligand>
        <name>L-methionine</name>
        <dbReference type="ChEBI" id="CHEBI:57844"/>
    </ligand>
</feature>
<dbReference type="Pfam" id="PF01717">
    <property type="entry name" value="Meth_synt_2"/>
    <property type="match status" value="1"/>
</dbReference>
<feature type="binding site" evidence="10">
    <location>
        <position position="112"/>
    </location>
    <ligand>
        <name>5-methyltetrahydropteroyltri-L-glutamate</name>
        <dbReference type="ChEBI" id="CHEBI:58207"/>
    </ligand>
</feature>
<dbReference type="InterPro" id="IPR006276">
    <property type="entry name" value="Cobalamin-indep_Met_synthase"/>
</dbReference>
<feature type="binding site" evidence="10 11">
    <location>
        <position position="603"/>
    </location>
    <ligand>
        <name>L-homocysteine</name>
        <dbReference type="ChEBI" id="CHEBI:58199"/>
    </ligand>
</feature>